<keyword evidence="3" id="KW-1185">Reference proteome</keyword>
<reference evidence="2" key="1">
    <citation type="submission" date="2021-09" db="EMBL/GenBank/DDBJ databases">
        <authorList>
            <consortium name="AG Swart"/>
            <person name="Singh M."/>
            <person name="Singh A."/>
            <person name="Seah K."/>
            <person name="Emmerich C."/>
        </authorList>
    </citation>
    <scope>NUCLEOTIDE SEQUENCE</scope>
    <source>
        <strain evidence="2">ATCC30299</strain>
    </source>
</reference>
<feature type="region of interest" description="Disordered" evidence="1">
    <location>
        <begin position="1"/>
        <end position="30"/>
    </location>
</feature>
<dbReference type="AlphaFoldDB" id="A0AAU9IVX3"/>
<protein>
    <submittedName>
        <fullName evidence="2">Uncharacterized protein</fullName>
    </submittedName>
</protein>
<comment type="caution">
    <text evidence="2">The sequence shown here is derived from an EMBL/GenBank/DDBJ whole genome shotgun (WGS) entry which is preliminary data.</text>
</comment>
<accession>A0AAU9IVX3</accession>
<evidence type="ECO:0000313" key="3">
    <source>
        <dbReference type="Proteomes" id="UP001162131"/>
    </source>
</evidence>
<feature type="compositionally biased region" description="Basic and acidic residues" evidence="1">
    <location>
        <begin position="63"/>
        <end position="75"/>
    </location>
</feature>
<evidence type="ECO:0000313" key="2">
    <source>
        <dbReference type="EMBL" id="CAG9317274.1"/>
    </source>
</evidence>
<sequence>MMDYKRSLSNISEVSERNEQSEKTTPTNCSSQSFFHQALVSISEDEQDSDLSPRLLPSKTRISRKESKDTADETLRSVVSNKRKSIFGSNQDLDQLVSLRINGDKCSCTCIMF</sequence>
<gene>
    <name evidence="2" type="ORF">BSTOLATCC_MIC18527</name>
</gene>
<organism evidence="2 3">
    <name type="scientific">Blepharisma stoltei</name>
    <dbReference type="NCBI Taxonomy" id="1481888"/>
    <lineage>
        <taxon>Eukaryota</taxon>
        <taxon>Sar</taxon>
        <taxon>Alveolata</taxon>
        <taxon>Ciliophora</taxon>
        <taxon>Postciliodesmatophora</taxon>
        <taxon>Heterotrichea</taxon>
        <taxon>Heterotrichida</taxon>
        <taxon>Blepharismidae</taxon>
        <taxon>Blepharisma</taxon>
    </lineage>
</organism>
<name>A0AAU9IVX3_9CILI</name>
<dbReference type="EMBL" id="CAJZBQ010000018">
    <property type="protein sequence ID" value="CAG9317274.1"/>
    <property type="molecule type" value="Genomic_DNA"/>
</dbReference>
<proteinExistence type="predicted"/>
<evidence type="ECO:0000256" key="1">
    <source>
        <dbReference type="SAM" id="MobiDB-lite"/>
    </source>
</evidence>
<dbReference type="Proteomes" id="UP001162131">
    <property type="component" value="Unassembled WGS sequence"/>
</dbReference>
<feature type="region of interest" description="Disordered" evidence="1">
    <location>
        <begin position="43"/>
        <end position="75"/>
    </location>
</feature>